<evidence type="ECO:0000313" key="3">
    <source>
        <dbReference type="EMBL" id="CAB4676395.1"/>
    </source>
</evidence>
<dbReference type="InterPro" id="IPR052701">
    <property type="entry name" value="GAG_Ulvan_Degrading_Sulfatases"/>
</dbReference>
<dbReference type="Gene3D" id="3.40.720.10">
    <property type="entry name" value="Alkaline Phosphatase, subunit A"/>
    <property type="match status" value="1"/>
</dbReference>
<dbReference type="EMBL" id="CAEZZL010000111">
    <property type="protein sequence ID" value="CAB4767789.1"/>
    <property type="molecule type" value="Genomic_DNA"/>
</dbReference>
<proteinExistence type="predicted"/>
<evidence type="ECO:0000256" key="1">
    <source>
        <dbReference type="SAM" id="Phobius"/>
    </source>
</evidence>
<dbReference type="InterPro" id="IPR000917">
    <property type="entry name" value="Sulfatase_N"/>
</dbReference>
<dbReference type="AlphaFoldDB" id="A0A6J6V9C6"/>
<dbReference type="PANTHER" id="PTHR43751:SF3">
    <property type="entry name" value="SULFATASE N-TERMINAL DOMAIN-CONTAINING PROTEIN"/>
    <property type="match status" value="1"/>
</dbReference>
<gene>
    <name evidence="3" type="ORF">UFOPK2334_00861</name>
    <name evidence="4" type="ORF">UFOPK2870_01143</name>
</gene>
<accession>A0A6J6V9C6</accession>
<dbReference type="SUPFAM" id="SSF53649">
    <property type="entry name" value="Alkaline phosphatase-like"/>
    <property type="match status" value="1"/>
</dbReference>
<keyword evidence="1" id="KW-0812">Transmembrane</keyword>
<evidence type="ECO:0000259" key="2">
    <source>
        <dbReference type="Pfam" id="PF00884"/>
    </source>
</evidence>
<dbReference type="InterPro" id="IPR017850">
    <property type="entry name" value="Alkaline_phosphatase_core_sf"/>
</dbReference>
<sequence length="680" mass="73636">MLRRHFLTYLALSTMAITQPLFDLYAKNTTVFSAAKLSPFEVALFLAIVSFGPTSFCTAVDWFSTLFGPKVNEATRLVMISGLSVVLGFAVARWLQIEGSATSIFLSGGFAIAIPYAFDRWRAVREWSHWLAALSPAVLLSAVVALQPVLIGTNGPASDAIVGNKDVTVLQVIFDEFPLFSLLAPDGSINSVRFPGFAELANNSTWYRNSVAESNFTHQAVPAILSSQVPKQSGGPFLAQYPKNIFTLFGGRTSVEGIEPVTNLCPPSLCKNKLKDSAVFGTHRFVQFLRDATYVLGHRIFPKFIRRHIPSIEGSWGGFGAVANEFKGQFADGALSQVTAIDEAVSNVTKKDSPQIEIVHALLPHAPWRITPDLRIDDLSPTISTMNPDNDEVIRDTYQTFLYQVGAADLVIKNLILNLKESGKWDSTMLVVTADHGISFLPTMPQRHTDFTDSDQVDDIYRIPTFIKYPKQIEGQLDDCAMSNLDLLPTIIDVTQTKTSWKFVGESLAQQCPEGRVRRVVSATGQSDVLTSGFEAARNRASAYAEIVSNVGPLFRVAAVGQSASLIGSAVTEAPLDTRITNWSLTQKAMFKNIASGRGSRVPALVTGEITLASPMDVGAEGIIVVDGIAAGVVGELSGARDVIGFTAVLDYTLFTSGSHTVQLFVRDVDGRLTSAGTPN</sequence>
<feature type="transmembrane region" description="Helical" evidence="1">
    <location>
        <begin position="75"/>
        <end position="95"/>
    </location>
</feature>
<feature type="domain" description="Sulfatase N-terminal" evidence="2">
    <location>
        <begin position="194"/>
        <end position="495"/>
    </location>
</feature>
<dbReference type="EMBL" id="CAEZXA010000066">
    <property type="protein sequence ID" value="CAB4676395.1"/>
    <property type="molecule type" value="Genomic_DNA"/>
</dbReference>
<name>A0A6J6V9C6_9ZZZZ</name>
<feature type="transmembrane region" description="Helical" evidence="1">
    <location>
        <begin position="130"/>
        <end position="150"/>
    </location>
</feature>
<evidence type="ECO:0000313" key="4">
    <source>
        <dbReference type="EMBL" id="CAB4767789.1"/>
    </source>
</evidence>
<organism evidence="4">
    <name type="scientific">freshwater metagenome</name>
    <dbReference type="NCBI Taxonomy" id="449393"/>
    <lineage>
        <taxon>unclassified sequences</taxon>
        <taxon>metagenomes</taxon>
        <taxon>ecological metagenomes</taxon>
    </lineage>
</organism>
<keyword evidence="1" id="KW-0472">Membrane</keyword>
<feature type="transmembrane region" description="Helical" evidence="1">
    <location>
        <begin position="101"/>
        <end position="118"/>
    </location>
</feature>
<keyword evidence="1" id="KW-1133">Transmembrane helix</keyword>
<protein>
    <submittedName>
        <fullName evidence="4">Unannotated protein</fullName>
    </submittedName>
</protein>
<dbReference type="PANTHER" id="PTHR43751">
    <property type="entry name" value="SULFATASE"/>
    <property type="match status" value="1"/>
</dbReference>
<feature type="transmembrane region" description="Helical" evidence="1">
    <location>
        <begin position="42"/>
        <end position="63"/>
    </location>
</feature>
<dbReference type="Pfam" id="PF00884">
    <property type="entry name" value="Sulfatase"/>
    <property type="match status" value="1"/>
</dbReference>
<reference evidence="4" key="1">
    <citation type="submission" date="2020-05" db="EMBL/GenBank/DDBJ databases">
        <authorList>
            <person name="Chiriac C."/>
            <person name="Salcher M."/>
            <person name="Ghai R."/>
            <person name="Kavagutti S V."/>
        </authorList>
    </citation>
    <scope>NUCLEOTIDE SEQUENCE</scope>
</reference>